<dbReference type="SMART" id="SM01382">
    <property type="entry name" value="Ribosomal_L2_C"/>
    <property type="match status" value="1"/>
</dbReference>
<evidence type="ECO:0000259" key="4">
    <source>
        <dbReference type="SMART" id="SM01382"/>
    </source>
</evidence>
<dbReference type="PANTHER" id="PTHR13691">
    <property type="entry name" value="RIBOSOMAL PROTEIN L2"/>
    <property type="match status" value="1"/>
</dbReference>
<dbReference type="FunFam" id="2.30.30.30:FF:000001">
    <property type="entry name" value="50S ribosomal protein L2"/>
    <property type="match status" value="1"/>
</dbReference>
<dbReference type="InterPro" id="IPR014722">
    <property type="entry name" value="Rib_uL2_dom2"/>
</dbReference>
<dbReference type="Pfam" id="PF03947">
    <property type="entry name" value="Ribosomal_L2_C"/>
    <property type="match status" value="1"/>
</dbReference>
<dbReference type="InterPro" id="IPR022669">
    <property type="entry name" value="Ribosomal_uL2_C"/>
</dbReference>
<dbReference type="NCBIfam" id="TIGR01171">
    <property type="entry name" value="rplB_bact"/>
    <property type="match status" value="1"/>
</dbReference>
<dbReference type="InterPro" id="IPR012340">
    <property type="entry name" value="NA-bd_OB-fold"/>
</dbReference>
<dbReference type="SUPFAM" id="SSF50104">
    <property type="entry name" value="Translation proteins SH3-like domain"/>
    <property type="match status" value="1"/>
</dbReference>
<dbReference type="InterPro" id="IPR008991">
    <property type="entry name" value="Translation_prot_SH3-like_sf"/>
</dbReference>
<sequence length="134" mass="14403">CYADGERTYIIAPKGLTVGQEIMNGPESPIKVGNTLPLRNIPVGSTIHCVELLPGKGAQMIRAAGAFAQLIAREGEYAQIRLRSGEVRRVLIECRATIGSVGNEENNLRELGKAGAKRWRGVRPTVRGVAIEPG</sequence>
<organism evidence="5">
    <name type="scientific">gut metagenome</name>
    <dbReference type="NCBI Taxonomy" id="749906"/>
    <lineage>
        <taxon>unclassified sequences</taxon>
        <taxon>metagenomes</taxon>
        <taxon>organismal metagenomes</taxon>
    </lineage>
</organism>
<name>J9FNI3_9ZZZZ</name>
<dbReference type="InterPro" id="IPR014726">
    <property type="entry name" value="Ribosomal_uL2_dom3"/>
</dbReference>
<feature type="domain" description="Large ribosomal subunit protein uL2 C-terminal" evidence="4">
    <location>
        <begin position="30"/>
        <end position="133"/>
    </location>
</feature>
<dbReference type="InterPro" id="IPR005880">
    <property type="entry name" value="Ribosomal_uL2_bac/org-type"/>
</dbReference>
<dbReference type="GO" id="GO:0016740">
    <property type="term" value="F:transferase activity"/>
    <property type="evidence" value="ECO:0007669"/>
    <property type="project" value="InterPro"/>
</dbReference>
<evidence type="ECO:0000313" key="5">
    <source>
        <dbReference type="EMBL" id="EJW96501.1"/>
    </source>
</evidence>
<evidence type="ECO:0000256" key="3">
    <source>
        <dbReference type="ARBA" id="ARBA00023274"/>
    </source>
</evidence>
<keyword evidence="2 5" id="KW-0689">Ribosomal protein</keyword>
<dbReference type="Gene3D" id="4.10.950.10">
    <property type="entry name" value="Ribosomal protein L2, domain 3"/>
    <property type="match status" value="1"/>
</dbReference>
<accession>J9FNI3</accession>
<proteinExistence type="inferred from homology"/>
<comment type="caution">
    <text evidence="5">The sequence shown here is derived from an EMBL/GenBank/DDBJ whole genome shotgun (WGS) entry which is preliminary data.</text>
</comment>
<evidence type="ECO:0000256" key="2">
    <source>
        <dbReference type="ARBA" id="ARBA00022980"/>
    </source>
</evidence>
<dbReference type="AlphaFoldDB" id="J9FNI3"/>
<reference evidence="5" key="1">
    <citation type="journal article" date="2012" name="PLoS ONE">
        <title>Gene sets for utilization of primary and secondary nutrition supplies in the distal gut of endangered iberian lynx.</title>
        <authorList>
            <person name="Alcaide M."/>
            <person name="Messina E."/>
            <person name="Richter M."/>
            <person name="Bargiela R."/>
            <person name="Peplies J."/>
            <person name="Huws S.A."/>
            <person name="Newbold C.J."/>
            <person name="Golyshin P.N."/>
            <person name="Simon M.A."/>
            <person name="Lopez G."/>
            <person name="Yakimov M.M."/>
            <person name="Ferrer M."/>
        </authorList>
    </citation>
    <scope>NUCLEOTIDE SEQUENCE</scope>
</reference>
<protein>
    <submittedName>
        <fullName evidence="5">50S ribosomal protein L2</fullName>
    </submittedName>
</protein>
<dbReference type="SUPFAM" id="SSF50249">
    <property type="entry name" value="Nucleic acid-binding proteins"/>
    <property type="match status" value="1"/>
</dbReference>
<dbReference type="GO" id="GO:0002181">
    <property type="term" value="P:cytoplasmic translation"/>
    <property type="evidence" value="ECO:0007669"/>
    <property type="project" value="TreeGrafter"/>
</dbReference>
<gene>
    <name evidence="5" type="ORF">EVA_15391</name>
</gene>
<keyword evidence="3" id="KW-0687">Ribonucleoprotein</keyword>
<dbReference type="GO" id="GO:0003723">
    <property type="term" value="F:RNA binding"/>
    <property type="evidence" value="ECO:0007669"/>
    <property type="project" value="InterPro"/>
</dbReference>
<dbReference type="PANTHER" id="PTHR13691:SF5">
    <property type="entry name" value="LARGE RIBOSOMAL SUBUNIT PROTEIN UL2M"/>
    <property type="match status" value="1"/>
</dbReference>
<evidence type="ECO:0000256" key="1">
    <source>
        <dbReference type="ARBA" id="ARBA00005636"/>
    </source>
</evidence>
<dbReference type="EMBL" id="AMCI01005254">
    <property type="protein sequence ID" value="EJW96501.1"/>
    <property type="molecule type" value="Genomic_DNA"/>
</dbReference>
<dbReference type="GO" id="GO:0003735">
    <property type="term" value="F:structural constituent of ribosome"/>
    <property type="evidence" value="ECO:0007669"/>
    <property type="project" value="InterPro"/>
</dbReference>
<dbReference type="Gene3D" id="2.30.30.30">
    <property type="match status" value="1"/>
</dbReference>
<feature type="non-terminal residue" evidence="5">
    <location>
        <position position="1"/>
    </location>
</feature>
<comment type="similarity">
    <text evidence="1">Belongs to the universal ribosomal protein uL2 family.</text>
</comment>
<dbReference type="InterPro" id="IPR002171">
    <property type="entry name" value="Ribosomal_uL2"/>
</dbReference>
<dbReference type="GO" id="GO:0015934">
    <property type="term" value="C:large ribosomal subunit"/>
    <property type="evidence" value="ECO:0007669"/>
    <property type="project" value="InterPro"/>
</dbReference>